<evidence type="ECO:0000256" key="1">
    <source>
        <dbReference type="ARBA" id="ARBA00006484"/>
    </source>
</evidence>
<accession>A0ABW6NUG9</accession>
<protein>
    <submittedName>
        <fullName evidence="2">SDR family NAD(P)-dependent oxidoreductase</fullName>
        <ecNumber evidence="2">1.1.1.-</ecNumber>
    </submittedName>
</protein>
<dbReference type="PRINTS" id="PR00081">
    <property type="entry name" value="GDHRDH"/>
</dbReference>
<proteinExistence type="inferred from homology"/>
<dbReference type="PANTHER" id="PTHR42760:SF135">
    <property type="entry name" value="BLL7886 PROTEIN"/>
    <property type="match status" value="1"/>
</dbReference>
<dbReference type="PANTHER" id="PTHR42760">
    <property type="entry name" value="SHORT-CHAIN DEHYDROGENASES/REDUCTASES FAMILY MEMBER"/>
    <property type="match status" value="1"/>
</dbReference>
<keyword evidence="2" id="KW-0560">Oxidoreductase</keyword>
<dbReference type="GO" id="GO:0016491">
    <property type="term" value="F:oxidoreductase activity"/>
    <property type="evidence" value="ECO:0007669"/>
    <property type="project" value="UniProtKB-KW"/>
</dbReference>
<dbReference type="RefSeq" id="WP_387256363.1">
    <property type="nucleotide sequence ID" value="NZ_JBIALX010000039.1"/>
</dbReference>
<dbReference type="CDD" id="cd05233">
    <property type="entry name" value="SDR_c"/>
    <property type="match status" value="1"/>
</dbReference>
<gene>
    <name evidence="2" type="ORF">ACFYTH_35550</name>
</gene>
<dbReference type="Gene3D" id="3.40.50.720">
    <property type="entry name" value="NAD(P)-binding Rossmann-like Domain"/>
    <property type="match status" value="1"/>
</dbReference>
<dbReference type="Proteomes" id="UP001601521">
    <property type="component" value="Unassembled WGS sequence"/>
</dbReference>
<organism evidence="2 3">
    <name type="scientific">Nocardia africana</name>
    <dbReference type="NCBI Taxonomy" id="134964"/>
    <lineage>
        <taxon>Bacteria</taxon>
        <taxon>Bacillati</taxon>
        <taxon>Actinomycetota</taxon>
        <taxon>Actinomycetes</taxon>
        <taxon>Mycobacteriales</taxon>
        <taxon>Nocardiaceae</taxon>
        <taxon>Nocardia</taxon>
    </lineage>
</organism>
<comment type="similarity">
    <text evidence="1">Belongs to the short-chain dehydrogenases/reductases (SDR) family.</text>
</comment>
<dbReference type="PRINTS" id="PR00080">
    <property type="entry name" value="SDRFAMILY"/>
</dbReference>
<dbReference type="SUPFAM" id="SSF51735">
    <property type="entry name" value="NAD(P)-binding Rossmann-fold domains"/>
    <property type="match status" value="1"/>
</dbReference>
<keyword evidence="3" id="KW-1185">Reference proteome</keyword>
<sequence>MERAESVAEEIRDMSGKAVAAQADVTACESFQEMVARIEVALGAIGVLVNNAGNVGVDPHADTSKPFRETGPHVWNSTIGVNFCGVLNCVSAVVPGLIQRKAPGRIITIISDAARFGDSGMGMEVYARAKPGAARFTRGAACALGRYDITANDIAIAYIETPTTADYLRSDPERLKRMLSIHIVRRSAQPYDITNMALFLAADASSRITG</sequence>
<dbReference type="InterPro" id="IPR036291">
    <property type="entry name" value="NAD(P)-bd_dom_sf"/>
</dbReference>
<dbReference type="Pfam" id="PF13561">
    <property type="entry name" value="adh_short_C2"/>
    <property type="match status" value="1"/>
</dbReference>
<evidence type="ECO:0000313" key="2">
    <source>
        <dbReference type="EMBL" id="MFF0458688.1"/>
    </source>
</evidence>
<name>A0ABW6NUG9_9NOCA</name>
<dbReference type="EC" id="1.1.1.-" evidence="2"/>
<reference evidence="2 3" key="1">
    <citation type="submission" date="2024-10" db="EMBL/GenBank/DDBJ databases">
        <title>The Natural Products Discovery Center: Release of the First 8490 Sequenced Strains for Exploring Actinobacteria Biosynthetic Diversity.</title>
        <authorList>
            <person name="Kalkreuter E."/>
            <person name="Kautsar S.A."/>
            <person name="Yang D."/>
            <person name="Bader C.D."/>
            <person name="Teijaro C.N."/>
            <person name="Fluegel L."/>
            <person name="Davis C.M."/>
            <person name="Simpson J.R."/>
            <person name="Lauterbach L."/>
            <person name="Steele A.D."/>
            <person name="Gui C."/>
            <person name="Meng S."/>
            <person name="Li G."/>
            <person name="Viehrig K."/>
            <person name="Ye F."/>
            <person name="Su P."/>
            <person name="Kiefer A.F."/>
            <person name="Nichols A."/>
            <person name="Cepeda A.J."/>
            <person name="Yan W."/>
            <person name="Fan B."/>
            <person name="Jiang Y."/>
            <person name="Adhikari A."/>
            <person name="Zheng C.-J."/>
            <person name="Schuster L."/>
            <person name="Cowan T.M."/>
            <person name="Smanski M.J."/>
            <person name="Chevrette M.G."/>
            <person name="De Carvalho L.P.S."/>
            <person name="Shen B."/>
        </authorList>
    </citation>
    <scope>NUCLEOTIDE SEQUENCE [LARGE SCALE GENOMIC DNA]</scope>
    <source>
        <strain evidence="2 3">NPDC004550</strain>
    </source>
</reference>
<evidence type="ECO:0000313" key="3">
    <source>
        <dbReference type="Proteomes" id="UP001601521"/>
    </source>
</evidence>
<dbReference type="EMBL" id="JBIALX010000039">
    <property type="protein sequence ID" value="MFF0458688.1"/>
    <property type="molecule type" value="Genomic_DNA"/>
</dbReference>
<comment type="caution">
    <text evidence="2">The sequence shown here is derived from an EMBL/GenBank/DDBJ whole genome shotgun (WGS) entry which is preliminary data.</text>
</comment>
<dbReference type="InterPro" id="IPR002347">
    <property type="entry name" value="SDR_fam"/>
</dbReference>